<sequence>PVTHLRAIRRHHLLLQVLAHLRHNQTSDICLNKDRYIYRVIIDPPLMLSRINLIDKVCCLPVLFTFFGTLIFENGTNSSIKSMPIFKLYFTIGIFDANNKFKQVLAHASCVLCFVLS</sequence>
<protein>
    <submittedName>
        <fullName evidence="1">Uncharacterized protein</fullName>
    </submittedName>
</protein>
<accession>A0A1E1W6N5</accession>
<organism evidence="1">
    <name type="scientific">Pectinophora gossypiella</name>
    <name type="common">Cotton pink bollworm</name>
    <name type="synonym">Depressaria gossypiella</name>
    <dbReference type="NCBI Taxonomy" id="13191"/>
    <lineage>
        <taxon>Eukaryota</taxon>
        <taxon>Metazoa</taxon>
        <taxon>Ecdysozoa</taxon>
        <taxon>Arthropoda</taxon>
        <taxon>Hexapoda</taxon>
        <taxon>Insecta</taxon>
        <taxon>Pterygota</taxon>
        <taxon>Neoptera</taxon>
        <taxon>Endopterygota</taxon>
        <taxon>Lepidoptera</taxon>
        <taxon>Glossata</taxon>
        <taxon>Ditrysia</taxon>
        <taxon>Gelechioidea</taxon>
        <taxon>Gelechiidae</taxon>
        <taxon>Apatetrinae</taxon>
        <taxon>Pectinophora</taxon>
    </lineage>
</organism>
<proteinExistence type="predicted"/>
<evidence type="ECO:0000313" key="1">
    <source>
        <dbReference type="EMBL" id="JAT82633.1"/>
    </source>
</evidence>
<name>A0A1E1W6N5_PECGO</name>
<dbReference type="AlphaFoldDB" id="A0A1E1W6N5"/>
<dbReference type="EMBL" id="GDQN01008421">
    <property type="protein sequence ID" value="JAT82633.1"/>
    <property type="molecule type" value="Transcribed_RNA"/>
</dbReference>
<reference evidence="1" key="1">
    <citation type="submission" date="2015-09" db="EMBL/GenBank/DDBJ databases">
        <title>De novo assembly of Pectinophora gossypiella (Pink Bollworm) gut transcriptome.</title>
        <authorList>
            <person name="Tassone E.E."/>
        </authorList>
    </citation>
    <scope>NUCLEOTIDE SEQUENCE</scope>
</reference>
<gene>
    <name evidence="1" type="ORF">g.19972</name>
</gene>
<feature type="non-terminal residue" evidence="1">
    <location>
        <position position="1"/>
    </location>
</feature>